<feature type="compositionally biased region" description="Low complexity" evidence="1">
    <location>
        <begin position="63"/>
        <end position="74"/>
    </location>
</feature>
<proteinExistence type="predicted"/>
<feature type="non-terminal residue" evidence="2">
    <location>
        <position position="102"/>
    </location>
</feature>
<gene>
    <name evidence="2" type="ORF">AVDCRST_MAG05-1592</name>
</gene>
<sequence length="102" mass="11050">ERGDTAGARVHQGGGQGEAQEPAQAHRGPGARGAAHGRGGGVLRGHPHPDQLLHRRLREGRLPRPQGPHGPLRQGGRHRRREGRRKDSRACRSRGAVQEEVL</sequence>
<evidence type="ECO:0000313" key="2">
    <source>
        <dbReference type="EMBL" id="CAA9486180.1"/>
    </source>
</evidence>
<feature type="non-terminal residue" evidence="2">
    <location>
        <position position="1"/>
    </location>
</feature>
<dbReference type="EMBL" id="CADCVM010000178">
    <property type="protein sequence ID" value="CAA9486180.1"/>
    <property type="molecule type" value="Genomic_DNA"/>
</dbReference>
<feature type="compositionally biased region" description="Low complexity" evidence="1">
    <location>
        <begin position="18"/>
        <end position="34"/>
    </location>
</feature>
<evidence type="ECO:0000256" key="1">
    <source>
        <dbReference type="SAM" id="MobiDB-lite"/>
    </source>
</evidence>
<accession>A0A6J4S0C7</accession>
<protein>
    <submittedName>
        <fullName evidence="2">Repressor CsoR of the copZA operon</fullName>
    </submittedName>
</protein>
<dbReference type="AlphaFoldDB" id="A0A6J4S0C7"/>
<name>A0A6J4S0C7_9ACTN</name>
<organism evidence="2">
    <name type="scientific">uncultured Rubrobacteraceae bacterium</name>
    <dbReference type="NCBI Taxonomy" id="349277"/>
    <lineage>
        <taxon>Bacteria</taxon>
        <taxon>Bacillati</taxon>
        <taxon>Actinomycetota</taxon>
        <taxon>Rubrobacteria</taxon>
        <taxon>Rubrobacterales</taxon>
        <taxon>Rubrobacteraceae</taxon>
        <taxon>environmental samples</taxon>
    </lineage>
</organism>
<feature type="region of interest" description="Disordered" evidence="1">
    <location>
        <begin position="1"/>
        <end position="102"/>
    </location>
</feature>
<reference evidence="2" key="1">
    <citation type="submission" date="2020-02" db="EMBL/GenBank/DDBJ databases">
        <authorList>
            <person name="Meier V. D."/>
        </authorList>
    </citation>
    <scope>NUCLEOTIDE SEQUENCE</scope>
    <source>
        <strain evidence="2">AVDCRST_MAG05</strain>
    </source>
</reference>